<evidence type="ECO:0000256" key="2">
    <source>
        <dbReference type="ARBA" id="ARBA00001946"/>
    </source>
</evidence>
<protein>
    <recommendedName>
        <fullName evidence="4">DNA topoisomerase (ATP-hydrolyzing)</fullName>
        <ecNumber evidence="4">5.6.2.2</ecNumber>
    </recommendedName>
</protein>
<evidence type="ECO:0000256" key="4">
    <source>
        <dbReference type="ARBA" id="ARBA00012895"/>
    </source>
</evidence>
<gene>
    <name evidence="14" type="ORF">BJ878DRAFT_457311</name>
</gene>
<dbReference type="EMBL" id="MU253824">
    <property type="protein sequence ID" value="KAG9245941.1"/>
    <property type="molecule type" value="Genomic_DNA"/>
</dbReference>
<dbReference type="InterPro" id="IPR036388">
    <property type="entry name" value="WH-like_DNA-bd_sf"/>
</dbReference>
<evidence type="ECO:0000256" key="3">
    <source>
        <dbReference type="ARBA" id="ARBA00006559"/>
    </source>
</evidence>
<feature type="region of interest" description="Disordered" evidence="11">
    <location>
        <begin position="77"/>
        <end position="98"/>
    </location>
</feature>
<dbReference type="SUPFAM" id="SSF56726">
    <property type="entry name" value="DNA topoisomerase IV, alpha subunit"/>
    <property type="match status" value="1"/>
</dbReference>
<dbReference type="InterPro" id="IPR034136">
    <property type="entry name" value="TOPRIM_Topo6A/Spo11"/>
</dbReference>
<sequence>MDLLEVSEPQTSPRFPLPGRPTRPKDNAPEQEGTGIHATNPNQRQIVISKIEAILESIGNSIVNQEKHMIIKLRTRRKAKPQVTNPSTGVTGSLPDDGMRGIKFPSRNPQEAWKFAAILRILELSHEALTSGVVSTKRDIYYRDPELFVKQAVVDRYVEDIAYTLGVERDALNIVAAAKGLVAGSFIITKLSSTVLDYSTEQEGFLVPNLKEISSLELQNVAWVLVIEKEATFRTLSTQSYHQHSLAGRGVILTAKGYPDISTRQFLSYLHSINPQIPVFGLVDFDPDGLGILSTYKYGSAATAHYETSLAVPAIRWLGVKSVDVSPSAVNGGEDGEEGRAKHEEVGLLRLTPRDRRIARGILGRETFDEGGEWRREVQVMLMLGVKAEIQILSQRGGGLERWLDGRLVEELGM</sequence>
<comment type="cofactor">
    <cofactor evidence="2">
        <name>Mg(2+)</name>
        <dbReference type="ChEBI" id="CHEBI:18420"/>
    </cofactor>
</comment>
<dbReference type="GO" id="GO:0003677">
    <property type="term" value="F:DNA binding"/>
    <property type="evidence" value="ECO:0007669"/>
    <property type="project" value="UniProtKB-UniRule"/>
</dbReference>
<dbReference type="CDD" id="cd00223">
    <property type="entry name" value="TOPRIM_TopoIIB_SPO"/>
    <property type="match status" value="1"/>
</dbReference>
<dbReference type="Pfam" id="PF04406">
    <property type="entry name" value="TP6A_N"/>
    <property type="match status" value="1"/>
</dbReference>
<dbReference type="Gene3D" id="3.40.1360.10">
    <property type="match status" value="1"/>
</dbReference>
<evidence type="ECO:0000313" key="15">
    <source>
        <dbReference type="Proteomes" id="UP000887226"/>
    </source>
</evidence>
<feature type="compositionally biased region" description="Polar residues" evidence="11">
    <location>
        <begin position="82"/>
        <end position="91"/>
    </location>
</feature>
<keyword evidence="8 10" id="KW-0238">DNA-binding</keyword>
<evidence type="ECO:0000256" key="10">
    <source>
        <dbReference type="PROSITE-ProRule" id="PRU01385"/>
    </source>
</evidence>
<dbReference type="PANTHER" id="PTHR10848:SF0">
    <property type="entry name" value="MEIOTIC RECOMBINATION PROTEIN SPO11"/>
    <property type="match status" value="1"/>
</dbReference>
<evidence type="ECO:0000256" key="6">
    <source>
        <dbReference type="ARBA" id="ARBA00022842"/>
    </source>
</evidence>
<evidence type="ECO:0000259" key="12">
    <source>
        <dbReference type="Pfam" id="PF04406"/>
    </source>
</evidence>
<dbReference type="FunFam" id="3.40.1360.10:FF:000018">
    <property type="entry name" value="Type II DNA topoisomerase VI subunit A"/>
    <property type="match status" value="1"/>
</dbReference>
<evidence type="ECO:0000256" key="11">
    <source>
        <dbReference type="SAM" id="MobiDB-lite"/>
    </source>
</evidence>
<dbReference type="EC" id="5.6.2.2" evidence="4"/>
<dbReference type="GO" id="GO:0005524">
    <property type="term" value="F:ATP binding"/>
    <property type="evidence" value="ECO:0007669"/>
    <property type="project" value="InterPro"/>
</dbReference>
<dbReference type="InterPro" id="IPR036078">
    <property type="entry name" value="Spo11/TopoVI_A_sf"/>
</dbReference>
<comment type="caution">
    <text evidence="14">The sequence shown here is derived from an EMBL/GenBank/DDBJ whole genome shotgun (WGS) entry which is preliminary data.</text>
</comment>
<keyword evidence="15" id="KW-1185">Reference proteome</keyword>
<feature type="domain" description="Spo11/DNA topoisomerase VI subunit A N-terminal" evidence="12">
    <location>
        <begin position="113"/>
        <end position="174"/>
    </location>
</feature>
<comment type="catalytic activity">
    <reaction evidence="1 10">
        <text>ATP-dependent breakage, passage and rejoining of double-stranded DNA.</text>
        <dbReference type="EC" id="5.6.2.2"/>
    </reaction>
</comment>
<dbReference type="OrthoDB" id="5377392at2759"/>
<keyword evidence="9 10" id="KW-0413">Isomerase</keyword>
<evidence type="ECO:0000256" key="9">
    <source>
        <dbReference type="ARBA" id="ARBA00023235"/>
    </source>
</evidence>
<accession>A0A9P8CHY5</accession>
<dbReference type="Pfam" id="PF21180">
    <property type="entry name" value="TOP6A-Spo11_Toprim"/>
    <property type="match status" value="1"/>
</dbReference>
<dbReference type="GO" id="GO:0046872">
    <property type="term" value="F:metal ion binding"/>
    <property type="evidence" value="ECO:0007669"/>
    <property type="project" value="UniProtKB-KW"/>
</dbReference>
<dbReference type="InterPro" id="IPR002815">
    <property type="entry name" value="Spo11/TopoVI_A"/>
</dbReference>
<feature type="active site" description="O-(5'-phospho-DNA)-tyrosine intermediate" evidence="10">
    <location>
        <position position="142"/>
    </location>
</feature>
<evidence type="ECO:0000256" key="5">
    <source>
        <dbReference type="ARBA" id="ARBA00022723"/>
    </source>
</evidence>
<keyword evidence="5" id="KW-0479">Metal-binding</keyword>
<dbReference type="GO" id="GO:0000706">
    <property type="term" value="P:meiotic DNA double-strand break processing"/>
    <property type="evidence" value="ECO:0007669"/>
    <property type="project" value="TreeGrafter"/>
</dbReference>
<dbReference type="GO" id="GO:0042138">
    <property type="term" value="P:meiotic DNA double-strand break formation"/>
    <property type="evidence" value="ECO:0007669"/>
    <property type="project" value="TreeGrafter"/>
</dbReference>
<organism evidence="14 15">
    <name type="scientific">Calycina marina</name>
    <dbReference type="NCBI Taxonomy" id="1763456"/>
    <lineage>
        <taxon>Eukaryota</taxon>
        <taxon>Fungi</taxon>
        <taxon>Dikarya</taxon>
        <taxon>Ascomycota</taxon>
        <taxon>Pezizomycotina</taxon>
        <taxon>Leotiomycetes</taxon>
        <taxon>Helotiales</taxon>
        <taxon>Pezizellaceae</taxon>
        <taxon>Calycina</taxon>
    </lineage>
</organism>
<comment type="similarity">
    <text evidence="3 10">Belongs to the TOP6A family.</text>
</comment>
<keyword evidence="6" id="KW-0460">Magnesium</keyword>
<keyword evidence="7 10" id="KW-0799">Topoisomerase</keyword>
<dbReference type="AlphaFoldDB" id="A0A9P8CHY5"/>
<proteinExistence type="inferred from homology"/>
<feature type="region of interest" description="Disordered" evidence="11">
    <location>
        <begin position="1"/>
        <end position="41"/>
    </location>
</feature>
<dbReference type="InterPro" id="IPR013049">
    <property type="entry name" value="Spo11/TopoVI_A_N"/>
</dbReference>
<dbReference type="PANTHER" id="PTHR10848">
    <property type="entry name" value="MEIOTIC RECOMBINATION PROTEIN SPO11"/>
    <property type="match status" value="1"/>
</dbReference>
<name>A0A9P8CHY5_9HELO</name>
<evidence type="ECO:0000256" key="1">
    <source>
        <dbReference type="ARBA" id="ARBA00000185"/>
    </source>
</evidence>
<dbReference type="PRINTS" id="PR01550">
    <property type="entry name" value="TOP6AFAMILY"/>
</dbReference>
<evidence type="ECO:0000256" key="8">
    <source>
        <dbReference type="ARBA" id="ARBA00023125"/>
    </source>
</evidence>
<dbReference type="PROSITE" id="PS52041">
    <property type="entry name" value="TOPO_IIB"/>
    <property type="match status" value="1"/>
</dbReference>
<dbReference type="Proteomes" id="UP000887226">
    <property type="component" value="Unassembled WGS sequence"/>
</dbReference>
<dbReference type="Gene3D" id="1.10.10.10">
    <property type="entry name" value="Winged helix-like DNA-binding domain superfamily/Winged helix DNA-binding domain"/>
    <property type="match status" value="1"/>
</dbReference>
<dbReference type="GO" id="GO:0003918">
    <property type="term" value="F:DNA topoisomerase type II (double strand cut, ATP-hydrolyzing) activity"/>
    <property type="evidence" value="ECO:0007669"/>
    <property type="project" value="UniProtKB-UniRule"/>
</dbReference>
<dbReference type="GO" id="GO:0000228">
    <property type="term" value="C:nuclear chromosome"/>
    <property type="evidence" value="ECO:0007669"/>
    <property type="project" value="TreeGrafter"/>
</dbReference>
<dbReference type="GO" id="GO:0007131">
    <property type="term" value="P:reciprocal meiotic recombination"/>
    <property type="evidence" value="ECO:0007669"/>
    <property type="project" value="TreeGrafter"/>
</dbReference>
<evidence type="ECO:0000256" key="7">
    <source>
        <dbReference type="ARBA" id="ARBA00023029"/>
    </source>
</evidence>
<reference evidence="14" key="1">
    <citation type="journal article" date="2021" name="IMA Fungus">
        <title>Genomic characterization of three marine fungi, including Emericellopsis atlantica sp. nov. with signatures of a generalist lifestyle and marine biomass degradation.</title>
        <authorList>
            <person name="Hagestad O.C."/>
            <person name="Hou L."/>
            <person name="Andersen J.H."/>
            <person name="Hansen E.H."/>
            <person name="Altermark B."/>
            <person name="Li C."/>
            <person name="Kuhnert E."/>
            <person name="Cox R.J."/>
            <person name="Crous P.W."/>
            <person name="Spatafora J.W."/>
            <person name="Lail K."/>
            <person name="Amirebrahimi M."/>
            <person name="Lipzen A."/>
            <person name="Pangilinan J."/>
            <person name="Andreopoulos W."/>
            <person name="Hayes R.D."/>
            <person name="Ng V."/>
            <person name="Grigoriev I.V."/>
            <person name="Jackson S.A."/>
            <person name="Sutton T.D.S."/>
            <person name="Dobson A.D.W."/>
            <person name="Rama T."/>
        </authorList>
    </citation>
    <scope>NUCLEOTIDE SEQUENCE</scope>
    <source>
        <strain evidence="14">TRa3180A</strain>
    </source>
</reference>
<feature type="domain" description="Topoisomerase 6 subunit A/Spo11 TOPRIM" evidence="13">
    <location>
        <begin position="223"/>
        <end position="396"/>
    </location>
</feature>
<evidence type="ECO:0000259" key="13">
    <source>
        <dbReference type="Pfam" id="PF21180"/>
    </source>
</evidence>
<evidence type="ECO:0000313" key="14">
    <source>
        <dbReference type="EMBL" id="KAG9245941.1"/>
    </source>
</evidence>